<dbReference type="AlphaFoldDB" id="A0AAE6ZZW8"/>
<keyword evidence="1" id="KW-1133">Transmembrane helix</keyword>
<dbReference type="EMBL" id="CP051487">
    <property type="protein sequence ID" value="QJC81099.1"/>
    <property type="molecule type" value="Genomic_DNA"/>
</dbReference>
<gene>
    <name evidence="2" type="ORF">HGP31_23320</name>
</gene>
<accession>A0AAE6ZZW8</accession>
<sequence length="235" mass="26739">MFKIYKCETRNKKAHNIKDGVTRNVDRHNGKYGHKHYTQNKQINGQVADGYTLYQYDLKDIETGKLFAMKTVHDIEIDDKPLYIGVEGDDIVAFSKNELSGEKKEGEKNYTLLETKTSEFTAKQIATGLLIFIMYMVPIMSLVTNFLFVKDWAKEIKKDYSNYPALIFQIAIGLVMLIQIKTSFMAFGASSLAKSYSLIQSSTITTGSLSFAVFVGGICYFKIKRNKSLEHFNNL</sequence>
<evidence type="ECO:0000313" key="3">
    <source>
        <dbReference type="Proteomes" id="UP000501367"/>
    </source>
</evidence>
<feature type="transmembrane region" description="Helical" evidence="1">
    <location>
        <begin position="160"/>
        <end position="178"/>
    </location>
</feature>
<reference evidence="2 3" key="1">
    <citation type="submission" date="2020-04" db="EMBL/GenBank/DDBJ databases">
        <authorList>
            <person name="Yao Y."/>
            <person name="He Z."/>
        </authorList>
    </citation>
    <scope>NUCLEOTIDE SEQUENCE [LARGE SCALE GENOMIC DNA]</scope>
    <source>
        <strain evidence="2 3">CY-1</strain>
    </source>
</reference>
<proteinExistence type="predicted"/>
<name>A0AAE6ZZW8_9PSED</name>
<protein>
    <submittedName>
        <fullName evidence="2">Uncharacterized protein</fullName>
    </submittedName>
</protein>
<dbReference type="KEGG" id="pum:HGP31_23320"/>
<feature type="transmembrane region" description="Helical" evidence="1">
    <location>
        <begin position="198"/>
        <end position="221"/>
    </location>
</feature>
<evidence type="ECO:0000256" key="1">
    <source>
        <dbReference type="SAM" id="Phobius"/>
    </source>
</evidence>
<dbReference type="RefSeq" id="WP_168758759.1">
    <property type="nucleotide sequence ID" value="NZ_CP051487.1"/>
</dbReference>
<keyword evidence="1" id="KW-0472">Membrane</keyword>
<evidence type="ECO:0000313" key="2">
    <source>
        <dbReference type="EMBL" id="QJC81099.1"/>
    </source>
</evidence>
<dbReference type="Proteomes" id="UP000501367">
    <property type="component" value="Chromosome"/>
</dbReference>
<dbReference type="GeneID" id="72196552"/>
<keyword evidence="1" id="KW-0812">Transmembrane</keyword>
<feature type="transmembrane region" description="Helical" evidence="1">
    <location>
        <begin position="125"/>
        <end position="148"/>
    </location>
</feature>
<organism evidence="2 3">
    <name type="scientific">Pseudomonas umsongensis</name>
    <dbReference type="NCBI Taxonomy" id="198618"/>
    <lineage>
        <taxon>Bacteria</taxon>
        <taxon>Pseudomonadati</taxon>
        <taxon>Pseudomonadota</taxon>
        <taxon>Gammaproteobacteria</taxon>
        <taxon>Pseudomonadales</taxon>
        <taxon>Pseudomonadaceae</taxon>
        <taxon>Pseudomonas</taxon>
    </lineage>
</organism>